<reference evidence="2 3" key="1">
    <citation type="submission" date="2016-10" db="EMBL/GenBank/DDBJ databases">
        <authorList>
            <person name="de Groot N.N."/>
        </authorList>
    </citation>
    <scope>NUCLEOTIDE SEQUENCE [LARGE SCALE GENOMIC DNA]</scope>
    <source>
        <strain evidence="2 3">DSM 25186</strain>
    </source>
</reference>
<keyword evidence="3" id="KW-1185">Reference proteome</keyword>
<dbReference type="PROSITE" id="PS51257">
    <property type="entry name" value="PROKAR_LIPOPROTEIN"/>
    <property type="match status" value="1"/>
</dbReference>
<dbReference type="AlphaFoldDB" id="A0A1G8ZU78"/>
<gene>
    <name evidence="2" type="ORF">SAMN05421823_10280</name>
</gene>
<organism evidence="2 3">
    <name type="scientific">Catalinimonas alkaloidigena</name>
    <dbReference type="NCBI Taxonomy" id="1075417"/>
    <lineage>
        <taxon>Bacteria</taxon>
        <taxon>Pseudomonadati</taxon>
        <taxon>Bacteroidota</taxon>
        <taxon>Cytophagia</taxon>
        <taxon>Cytophagales</taxon>
        <taxon>Catalimonadaceae</taxon>
        <taxon>Catalinimonas</taxon>
    </lineage>
</organism>
<dbReference type="RefSeq" id="WP_089679370.1">
    <property type="nucleotide sequence ID" value="NZ_FNFO01000002.1"/>
</dbReference>
<evidence type="ECO:0000313" key="2">
    <source>
        <dbReference type="EMBL" id="SDK18174.1"/>
    </source>
</evidence>
<proteinExistence type="predicted"/>
<evidence type="ECO:0000313" key="3">
    <source>
        <dbReference type="Proteomes" id="UP000198510"/>
    </source>
</evidence>
<feature type="signal peptide" evidence="1">
    <location>
        <begin position="1"/>
        <end position="25"/>
    </location>
</feature>
<name>A0A1G8ZU78_9BACT</name>
<accession>A0A1G8ZU78</accession>
<protein>
    <submittedName>
        <fullName evidence="2">Uncharacterized protein</fullName>
    </submittedName>
</protein>
<feature type="chain" id="PRO_5011672837" evidence="1">
    <location>
        <begin position="26"/>
        <end position="143"/>
    </location>
</feature>
<sequence length="143" mass="15860">MKTYPFRPKALLLVGLLFFFFGCESPCTQRSDTYYTTVVVLDYTTLEAVGDFAFTQVIHHYSGEDCPPMNGEVSLVVTNPNSRPVSYAYAGTYTLDDMTWEFQGSVFSLQPGASTVAKAIRKTTAKIDAGKIDITIPTVIKYE</sequence>
<keyword evidence="1" id="KW-0732">Signal</keyword>
<dbReference type="EMBL" id="FNFO01000002">
    <property type="protein sequence ID" value="SDK18174.1"/>
    <property type="molecule type" value="Genomic_DNA"/>
</dbReference>
<dbReference type="Proteomes" id="UP000198510">
    <property type="component" value="Unassembled WGS sequence"/>
</dbReference>
<evidence type="ECO:0000256" key="1">
    <source>
        <dbReference type="SAM" id="SignalP"/>
    </source>
</evidence>